<keyword evidence="2" id="KW-0472">Membrane</keyword>
<evidence type="ECO:0000313" key="3">
    <source>
        <dbReference type="EMBL" id="PNR48604.1"/>
    </source>
</evidence>
<sequence length="172" mass="18676">MDKVRRYGCRCWIIALWNHVAICTLLALSMYPPFALGSRNGRHFQSVGEASVKQWAFLKPTSPTSPPAVDKGNAAPPPRCEEKLCTSSPSLPAPPPPEVTQSPPVPSPAPPTINTQEKAGVAIASVAALLQVIVVTYLLIKRRQMLALVDCDEYDHLNSNYGRLVSAQTAHH</sequence>
<evidence type="ECO:0000313" key="5">
    <source>
        <dbReference type="Proteomes" id="UP000006727"/>
    </source>
</evidence>
<dbReference type="EnsemblPlants" id="Pp3c9_23430V3.1">
    <property type="protein sequence ID" value="PAC:32912356.CDS.1"/>
    <property type="gene ID" value="Pp3c9_23430"/>
</dbReference>
<feature type="region of interest" description="Disordered" evidence="1">
    <location>
        <begin position="59"/>
        <end position="113"/>
    </location>
</feature>
<dbReference type="AlphaFoldDB" id="A0A2K1K499"/>
<organism evidence="3">
    <name type="scientific">Physcomitrium patens</name>
    <name type="common">Spreading-leaved earth moss</name>
    <name type="synonym">Physcomitrella patens</name>
    <dbReference type="NCBI Taxonomy" id="3218"/>
    <lineage>
        <taxon>Eukaryota</taxon>
        <taxon>Viridiplantae</taxon>
        <taxon>Streptophyta</taxon>
        <taxon>Embryophyta</taxon>
        <taxon>Bryophyta</taxon>
        <taxon>Bryophytina</taxon>
        <taxon>Bryopsida</taxon>
        <taxon>Funariidae</taxon>
        <taxon>Funariales</taxon>
        <taxon>Funariaceae</taxon>
        <taxon>Physcomitrium</taxon>
    </lineage>
</organism>
<protein>
    <submittedName>
        <fullName evidence="3 4">Uncharacterized protein</fullName>
    </submittedName>
</protein>
<dbReference type="EnsemblPlants" id="Pp3c9_23430V3.2">
    <property type="protein sequence ID" value="PAC:32912357.CDS.1"/>
    <property type="gene ID" value="Pp3c9_23430"/>
</dbReference>
<evidence type="ECO:0000313" key="4">
    <source>
        <dbReference type="EnsemblPlants" id="PAC:32912356.CDS.1"/>
    </source>
</evidence>
<evidence type="ECO:0000256" key="1">
    <source>
        <dbReference type="SAM" id="MobiDB-lite"/>
    </source>
</evidence>
<reference evidence="4" key="3">
    <citation type="submission" date="2020-12" db="UniProtKB">
        <authorList>
            <consortium name="EnsemblPlants"/>
        </authorList>
    </citation>
    <scope>IDENTIFICATION</scope>
</reference>
<feature type="transmembrane region" description="Helical" evidence="2">
    <location>
        <begin position="12"/>
        <end position="31"/>
    </location>
</feature>
<keyword evidence="5" id="KW-1185">Reference proteome</keyword>
<dbReference type="EMBL" id="ABEU02000009">
    <property type="protein sequence ID" value="PNR48604.1"/>
    <property type="molecule type" value="Genomic_DNA"/>
</dbReference>
<keyword evidence="2" id="KW-0812">Transmembrane</keyword>
<gene>
    <name evidence="3" type="ORF">PHYPA_013081</name>
</gene>
<reference evidence="3 5" key="2">
    <citation type="journal article" date="2018" name="Plant J.">
        <title>The Physcomitrella patens chromosome-scale assembly reveals moss genome structure and evolution.</title>
        <authorList>
            <person name="Lang D."/>
            <person name="Ullrich K.K."/>
            <person name="Murat F."/>
            <person name="Fuchs J."/>
            <person name="Jenkins J."/>
            <person name="Haas F.B."/>
            <person name="Piednoel M."/>
            <person name="Gundlach H."/>
            <person name="Van Bel M."/>
            <person name="Meyberg R."/>
            <person name="Vives C."/>
            <person name="Morata J."/>
            <person name="Symeonidi A."/>
            <person name="Hiss M."/>
            <person name="Muchero W."/>
            <person name="Kamisugi Y."/>
            <person name="Saleh O."/>
            <person name="Blanc G."/>
            <person name="Decker E.L."/>
            <person name="van Gessel N."/>
            <person name="Grimwood J."/>
            <person name="Hayes R.D."/>
            <person name="Graham S.W."/>
            <person name="Gunter L.E."/>
            <person name="McDaniel S.F."/>
            <person name="Hoernstein S.N.W."/>
            <person name="Larsson A."/>
            <person name="Li F.W."/>
            <person name="Perroud P.F."/>
            <person name="Phillips J."/>
            <person name="Ranjan P."/>
            <person name="Rokshar D.S."/>
            <person name="Rothfels C.J."/>
            <person name="Schneider L."/>
            <person name="Shu S."/>
            <person name="Stevenson D.W."/>
            <person name="Thummler F."/>
            <person name="Tillich M."/>
            <person name="Villarreal Aguilar J.C."/>
            <person name="Widiez T."/>
            <person name="Wong G.K."/>
            <person name="Wymore A."/>
            <person name="Zhang Y."/>
            <person name="Zimmer A.D."/>
            <person name="Quatrano R.S."/>
            <person name="Mayer K.F.X."/>
            <person name="Goodstein D."/>
            <person name="Casacuberta J.M."/>
            <person name="Vandepoele K."/>
            <person name="Reski R."/>
            <person name="Cuming A.C."/>
            <person name="Tuskan G.A."/>
            <person name="Maumus F."/>
            <person name="Salse J."/>
            <person name="Schmutz J."/>
            <person name="Rensing S.A."/>
        </authorList>
    </citation>
    <scope>NUCLEOTIDE SEQUENCE [LARGE SCALE GENOMIC DNA]</scope>
    <source>
        <strain evidence="4 5">cv. Gransden 2004</strain>
    </source>
</reference>
<accession>A0A2K1K499</accession>
<dbReference type="Proteomes" id="UP000006727">
    <property type="component" value="Chromosome 9"/>
</dbReference>
<evidence type="ECO:0000256" key="2">
    <source>
        <dbReference type="SAM" id="Phobius"/>
    </source>
</evidence>
<feature type="transmembrane region" description="Helical" evidence="2">
    <location>
        <begin position="119"/>
        <end position="140"/>
    </location>
</feature>
<keyword evidence="2" id="KW-1133">Transmembrane helix</keyword>
<name>A0A2K1K499_PHYPA</name>
<dbReference type="Gramene" id="Pp3c9_23430V3.2">
    <property type="protein sequence ID" value="PAC:32912357.CDS.1"/>
    <property type="gene ID" value="Pp3c9_23430"/>
</dbReference>
<proteinExistence type="predicted"/>
<reference evidence="3 5" key="1">
    <citation type="journal article" date="2008" name="Science">
        <title>The Physcomitrella genome reveals evolutionary insights into the conquest of land by plants.</title>
        <authorList>
            <person name="Rensing S."/>
            <person name="Lang D."/>
            <person name="Zimmer A."/>
            <person name="Terry A."/>
            <person name="Salamov A."/>
            <person name="Shapiro H."/>
            <person name="Nishiyama T."/>
            <person name="Perroud P.-F."/>
            <person name="Lindquist E."/>
            <person name="Kamisugi Y."/>
            <person name="Tanahashi T."/>
            <person name="Sakakibara K."/>
            <person name="Fujita T."/>
            <person name="Oishi K."/>
            <person name="Shin-I T."/>
            <person name="Kuroki Y."/>
            <person name="Toyoda A."/>
            <person name="Suzuki Y."/>
            <person name="Hashimoto A."/>
            <person name="Yamaguchi K."/>
            <person name="Sugano A."/>
            <person name="Kohara Y."/>
            <person name="Fujiyama A."/>
            <person name="Anterola A."/>
            <person name="Aoki S."/>
            <person name="Ashton N."/>
            <person name="Barbazuk W.B."/>
            <person name="Barker E."/>
            <person name="Bennetzen J."/>
            <person name="Bezanilla M."/>
            <person name="Blankenship R."/>
            <person name="Cho S.H."/>
            <person name="Dutcher S."/>
            <person name="Estelle M."/>
            <person name="Fawcett J.A."/>
            <person name="Gundlach H."/>
            <person name="Hanada K."/>
            <person name="Heyl A."/>
            <person name="Hicks K.A."/>
            <person name="Hugh J."/>
            <person name="Lohr M."/>
            <person name="Mayer K."/>
            <person name="Melkozernov A."/>
            <person name="Murata T."/>
            <person name="Nelson D."/>
            <person name="Pils B."/>
            <person name="Prigge M."/>
            <person name="Reiss B."/>
            <person name="Renner T."/>
            <person name="Rombauts S."/>
            <person name="Rushton P."/>
            <person name="Sanderfoot A."/>
            <person name="Schween G."/>
            <person name="Shiu S.-H."/>
            <person name="Stueber K."/>
            <person name="Theodoulou F.L."/>
            <person name="Tu H."/>
            <person name="Van de Peer Y."/>
            <person name="Verrier P.J."/>
            <person name="Waters E."/>
            <person name="Wood A."/>
            <person name="Yang L."/>
            <person name="Cove D."/>
            <person name="Cuming A."/>
            <person name="Hasebe M."/>
            <person name="Lucas S."/>
            <person name="Mishler D.B."/>
            <person name="Reski R."/>
            <person name="Grigoriev I."/>
            <person name="Quatrano R.S."/>
            <person name="Boore J.L."/>
        </authorList>
    </citation>
    <scope>NUCLEOTIDE SEQUENCE [LARGE SCALE GENOMIC DNA]</scope>
    <source>
        <strain evidence="4 5">cv. Gransden 2004</strain>
    </source>
</reference>
<dbReference type="PaxDb" id="3218-PP1S238_9V6.3"/>
<feature type="compositionally biased region" description="Pro residues" evidence="1">
    <location>
        <begin position="91"/>
        <end position="111"/>
    </location>
</feature>
<dbReference type="InParanoid" id="A0A2K1K499"/>
<dbReference type="Gramene" id="Pp3c9_23430V3.1">
    <property type="protein sequence ID" value="PAC:32912356.CDS.1"/>
    <property type="gene ID" value="Pp3c9_23430"/>
</dbReference>